<evidence type="ECO:0000256" key="3">
    <source>
        <dbReference type="ARBA" id="ARBA00022989"/>
    </source>
</evidence>
<comment type="caution">
    <text evidence="6">The sequence shown here is derived from an EMBL/GenBank/DDBJ whole genome shotgun (WGS) entry which is preliminary data.</text>
</comment>
<keyword evidence="3" id="KW-1133">Transmembrane helix</keyword>
<dbReference type="STRING" id="45607.A0A2T0FCS3"/>
<dbReference type="GO" id="GO:0030150">
    <property type="term" value="P:protein import into mitochondrial matrix"/>
    <property type="evidence" value="ECO:0007669"/>
    <property type="project" value="TreeGrafter"/>
</dbReference>
<dbReference type="InterPro" id="IPR045238">
    <property type="entry name" value="Tim23-like"/>
</dbReference>
<keyword evidence="4" id="KW-0472">Membrane</keyword>
<organism evidence="6 7">
    <name type="scientific">Wickerhamiella sorbophila</name>
    <dbReference type="NCBI Taxonomy" id="45607"/>
    <lineage>
        <taxon>Eukaryota</taxon>
        <taxon>Fungi</taxon>
        <taxon>Dikarya</taxon>
        <taxon>Ascomycota</taxon>
        <taxon>Saccharomycotina</taxon>
        <taxon>Dipodascomycetes</taxon>
        <taxon>Dipodascales</taxon>
        <taxon>Trichomonascaceae</taxon>
        <taxon>Wickerhamiella</taxon>
    </lineage>
</organism>
<dbReference type="OrthoDB" id="159299at2759"/>
<dbReference type="Proteomes" id="UP000238350">
    <property type="component" value="Unassembled WGS sequence"/>
</dbReference>
<name>A0A2T0FCS3_9ASCO</name>
<evidence type="ECO:0000313" key="6">
    <source>
        <dbReference type="EMBL" id="PRT52765.1"/>
    </source>
</evidence>
<reference evidence="6 7" key="1">
    <citation type="submission" date="2017-04" db="EMBL/GenBank/DDBJ databases">
        <title>Genome sequencing of [Candida] sorbophila.</title>
        <authorList>
            <person name="Ahn J.O."/>
        </authorList>
    </citation>
    <scope>NUCLEOTIDE SEQUENCE [LARGE SCALE GENOMIC DNA]</scope>
    <source>
        <strain evidence="6 7">DS02</strain>
    </source>
</reference>
<dbReference type="EMBL" id="NDIQ01000001">
    <property type="protein sequence ID" value="PRT52765.1"/>
    <property type="molecule type" value="Genomic_DNA"/>
</dbReference>
<dbReference type="PANTHER" id="PTHR15371">
    <property type="entry name" value="TIM23"/>
    <property type="match status" value="1"/>
</dbReference>
<evidence type="ECO:0000256" key="4">
    <source>
        <dbReference type="ARBA" id="ARBA00023136"/>
    </source>
</evidence>
<feature type="region of interest" description="Disordered" evidence="5">
    <location>
        <begin position="1"/>
        <end position="23"/>
    </location>
</feature>
<dbReference type="GeneID" id="36514134"/>
<sequence length="206" mass="21442">MWFSSSPKEETAPAPVAETNRSHQVAAPSVLPAGFDASKLHPMAGLGSGGLEYLDLESNSQRADGLIASRGWTEDLSYGTGAVYLVGLSVGGLYGLAEGMRKSADMGSAKLRLNTVLNSVTRRGPYLGNTSGVLAILYNVINSSIDYARGGTHEDANSLAAGAITGALFRLSKGVRPMLISSALLTGVAGGWCVLKRMVAPGEEKR</sequence>
<gene>
    <name evidence="6" type="ORF">B9G98_00385</name>
</gene>
<dbReference type="Pfam" id="PF02466">
    <property type="entry name" value="Tim17"/>
    <property type="match status" value="1"/>
</dbReference>
<keyword evidence="2" id="KW-0812">Transmembrane</keyword>
<dbReference type="GO" id="GO:0005744">
    <property type="term" value="C:TIM23 mitochondrial import inner membrane translocase complex"/>
    <property type="evidence" value="ECO:0007669"/>
    <property type="project" value="TreeGrafter"/>
</dbReference>
<keyword evidence="7" id="KW-1185">Reference proteome</keyword>
<dbReference type="GO" id="GO:0008320">
    <property type="term" value="F:protein transmembrane transporter activity"/>
    <property type="evidence" value="ECO:0007669"/>
    <property type="project" value="TreeGrafter"/>
</dbReference>
<evidence type="ECO:0000256" key="5">
    <source>
        <dbReference type="SAM" id="MobiDB-lite"/>
    </source>
</evidence>
<evidence type="ECO:0000256" key="2">
    <source>
        <dbReference type="ARBA" id="ARBA00022692"/>
    </source>
</evidence>
<protein>
    <submittedName>
        <fullName evidence="6">Mitochondrial import inner membrane translocase subunit TIM23</fullName>
    </submittedName>
</protein>
<proteinExistence type="predicted"/>
<evidence type="ECO:0000256" key="1">
    <source>
        <dbReference type="ARBA" id="ARBA00004141"/>
    </source>
</evidence>
<accession>A0A2T0FCS3</accession>
<comment type="subcellular location">
    <subcellularLocation>
        <location evidence="1">Membrane</location>
        <topology evidence="1">Multi-pass membrane protein</topology>
    </subcellularLocation>
</comment>
<evidence type="ECO:0000313" key="7">
    <source>
        <dbReference type="Proteomes" id="UP000238350"/>
    </source>
</evidence>
<dbReference type="PANTHER" id="PTHR15371:SF0">
    <property type="entry name" value="SD19278P"/>
    <property type="match status" value="1"/>
</dbReference>
<dbReference type="AlphaFoldDB" id="A0A2T0FCS3"/>
<dbReference type="RefSeq" id="XP_024662711.1">
    <property type="nucleotide sequence ID" value="XM_024806943.1"/>
</dbReference>